<dbReference type="Proteomes" id="UP000053593">
    <property type="component" value="Unassembled WGS sequence"/>
</dbReference>
<organism evidence="2 3">
    <name type="scientific">Collybiopsis luxurians FD-317 M1</name>
    <dbReference type="NCBI Taxonomy" id="944289"/>
    <lineage>
        <taxon>Eukaryota</taxon>
        <taxon>Fungi</taxon>
        <taxon>Dikarya</taxon>
        <taxon>Basidiomycota</taxon>
        <taxon>Agaricomycotina</taxon>
        <taxon>Agaricomycetes</taxon>
        <taxon>Agaricomycetidae</taxon>
        <taxon>Agaricales</taxon>
        <taxon>Marasmiineae</taxon>
        <taxon>Omphalotaceae</taxon>
        <taxon>Collybiopsis</taxon>
        <taxon>Collybiopsis luxurians</taxon>
    </lineage>
</organism>
<proteinExistence type="predicted"/>
<feature type="compositionally biased region" description="Polar residues" evidence="1">
    <location>
        <begin position="49"/>
        <end position="66"/>
    </location>
</feature>
<accession>A0A0D0BM91</accession>
<evidence type="ECO:0000256" key="1">
    <source>
        <dbReference type="SAM" id="MobiDB-lite"/>
    </source>
</evidence>
<keyword evidence="3" id="KW-1185">Reference proteome</keyword>
<gene>
    <name evidence="2" type="ORF">GYMLUDRAFT_65231</name>
</gene>
<reference evidence="2 3" key="1">
    <citation type="submission" date="2014-04" db="EMBL/GenBank/DDBJ databases">
        <title>Evolutionary Origins and Diversification of the Mycorrhizal Mutualists.</title>
        <authorList>
            <consortium name="DOE Joint Genome Institute"/>
            <consortium name="Mycorrhizal Genomics Consortium"/>
            <person name="Kohler A."/>
            <person name="Kuo A."/>
            <person name="Nagy L.G."/>
            <person name="Floudas D."/>
            <person name="Copeland A."/>
            <person name="Barry K.W."/>
            <person name="Cichocki N."/>
            <person name="Veneault-Fourrey C."/>
            <person name="LaButti K."/>
            <person name="Lindquist E.A."/>
            <person name="Lipzen A."/>
            <person name="Lundell T."/>
            <person name="Morin E."/>
            <person name="Murat C."/>
            <person name="Riley R."/>
            <person name="Ohm R."/>
            <person name="Sun H."/>
            <person name="Tunlid A."/>
            <person name="Henrissat B."/>
            <person name="Grigoriev I.V."/>
            <person name="Hibbett D.S."/>
            <person name="Martin F."/>
        </authorList>
    </citation>
    <scope>NUCLEOTIDE SEQUENCE [LARGE SCALE GENOMIC DNA]</scope>
    <source>
        <strain evidence="2 3">FD-317 M1</strain>
    </source>
</reference>
<dbReference type="EMBL" id="KN834898">
    <property type="protein sequence ID" value="KIK50509.1"/>
    <property type="molecule type" value="Genomic_DNA"/>
</dbReference>
<dbReference type="AlphaFoldDB" id="A0A0D0BM91"/>
<name>A0A0D0BM91_9AGAR</name>
<feature type="region of interest" description="Disordered" evidence="1">
    <location>
        <begin position="49"/>
        <end position="74"/>
    </location>
</feature>
<evidence type="ECO:0000313" key="3">
    <source>
        <dbReference type="Proteomes" id="UP000053593"/>
    </source>
</evidence>
<protein>
    <submittedName>
        <fullName evidence="2">Uncharacterized protein</fullName>
    </submittedName>
</protein>
<sequence length="254" mass="28218">MADCGSSVSSSPLEIANATHRERYTQTGIFLLDAEGKYLLLIMSESETPTKQSRASTPAVHSSPLKSPTFEPRTPHTKIQFTLPALSPGSTTDGIDKFIPRAVYTPIKTENHGSSQHNERLYIVYWGKDNCDGIFTEWYGEGGVQEATSGSGNWYIHHCFLEPEIGRKAYQDCQETGILKALKLPAENSKMEWFLVIVGERPGIYHCQGVMKNGLGYHSGQICHVDGSYSDAEAFFKAKKEKGEVKILESWHIA</sequence>
<dbReference type="HOGENOM" id="CLU_1026942_0_0_1"/>
<evidence type="ECO:0000313" key="2">
    <source>
        <dbReference type="EMBL" id="KIK50509.1"/>
    </source>
</evidence>